<reference evidence="3 4" key="1">
    <citation type="submission" date="2019-06" db="EMBL/GenBank/DDBJ databases">
        <title>Genome sequence analysis of &gt;100 Bacillus licheniformis strains suggests intrinsic resistance to this species.</title>
        <authorList>
            <person name="Wels M."/>
            <person name="Siezen R.J."/>
            <person name="Johansen E."/>
            <person name="Stuer-Lauridsen B."/>
            <person name="Bjerre K."/>
            <person name="Nielsen B.K.K."/>
        </authorList>
    </citation>
    <scope>NUCLEOTIDE SEQUENCE [LARGE SCALE GENOMIC DNA]</scope>
    <source>
        <strain evidence="3 4">BAC-16736</strain>
    </source>
</reference>
<evidence type="ECO:0000256" key="1">
    <source>
        <dbReference type="SAM" id="Phobius"/>
    </source>
</evidence>
<gene>
    <name evidence="3" type="ORF">CHCC16736_2835</name>
    <name evidence="2" type="ORF">I6G80_04630</name>
</gene>
<feature type="transmembrane region" description="Helical" evidence="1">
    <location>
        <begin position="56"/>
        <end position="73"/>
    </location>
</feature>
<evidence type="ECO:0000313" key="2">
    <source>
        <dbReference type="EMBL" id="QPR73556.1"/>
    </source>
</evidence>
<name>A0A1Y0YR93_BACLI</name>
<feature type="transmembrane region" description="Helical" evidence="1">
    <location>
        <begin position="25"/>
        <end position="44"/>
    </location>
</feature>
<keyword evidence="1" id="KW-0472">Membrane</keyword>
<sequence length="237" mass="27158">MKLFKVYFWLSCPEAVKKRMKFQTFACTVMIITVLAVLLNYLLFYKNGANKEIRSMEGMTVYVVSVWLTYITGRRLFGRMMHQAFILRYPVRLFTWVLTGIAVITIVSALVLLYGCLAVSLLFQKDVLFSPERLAAVAILAVIMSSVQFFLKTLKAEYLFVLLMTLTPFFMQSGTLYLPWGVSWLLLTEYSVNDIGLAVYLISAGYIAVCMCWILRSGEEKIREKFAQSGMDQTQEL</sequence>
<keyword evidence="1" id="KW-1133">Transmembrane helix</keyword>
<accession>A0A1Y0YR93</accession>
<feature type="transmembrane region" description="Helical" evidence="1">
    <location>
        <begin position="158"/>
        <end position="177"/>
    </location>
</feature>
<dbReference type="RefSeq" id="WP_016886310.1">
    <property type="nucleotide sequence ID" value="NZ_BOQW01000001.1"/>
</dbReference>
<keyword evidence="1" id="KW-0812">Transmembrane</keyword>
<dbReference type="EMBL" id="CP065647">
    <property type="protein sequence ID" value="QPR73556.1"/>
    <property type="molecule type" value="Genomic_DNA"/>
</dbReference>
<feature type="transmembrane region" description="Helical" evidence="1">
    <location>
        <begin position="197"/>
        <end position="215"/>
    </location>
</feature>
<dbReference type="Proteomes" id="UP000595038">
    <property type="component" value="Chromosome"/>
</dbReference>
<organism evidence="3 4">
    <name type="scientific">Bacillus licheniformis</name>
    <dbReference type="NCBI Taxonomy" id="1402"/>
    <lineage>
        <taxon>Bacteria</taxon>
        <taxon>Bacillati</taxon>
        <taxon>Bacillota</taxon>
        <taxon>Bacilli</taxon>
        <taxon>Bacillales</taxon>
        <taxon>Bacillaceae</taxon>
        <taxon>Bacillus</taxon>
    </lineage>
</organism>
<dbReference type="EMBL" id="NILC01000023">
    <property type="protein sequence ID" value="TWL27514.1"/>
    <property type="molecule type" value="Genomic_DNA"/>
</dbReference>
<evidence type="ECO:0000313" key="4">
    <source>
        <dbReference type="Proteomes" id="UP000435910"/>
    </source>
</evidence>
<evidence type="ECO:0000313" key="3">
    <source>
        <dbReference type="EMBL" id="TWL27514.1"/>
    </source>
</evidence>
<reference evidence="2 5" key="2">
    <citation type="submission" date="2020-12" db="EMBL/GenBank/DDBJ databases">
        <title>FDA dAtabase for Regulatory Grade micrObial Sequences (FDA-ARGOS): Supporting development and validation of Infectious Disease Dx tests.</title>
        <authorList>
            <person name="Nelson B."/>
            <person name="Plummer A."/>
            <person name="Tallon L."/>
            <person name="Sadzewicz L."/>
            <person name="Zhao X."/>
            <person name="Boylan J."/>
            <person name="Ott S."/>
            <person name="Bowen H."/>
            <person name="Vavikolanu K."/>
            <person name="Mehta A."/>
            <person name="Aluvathingal J."/>
            <person name="Nadendla S."/>
            <person name="Myers T."/>
            <person name="Yan Y."/>
            <person name="Sichtig H."/>
        </authorList>
    </citation>
    <scope>NUCLEOTIDE SEQUENCE [LARGE SCALE GENOMIC DNA]</scope>
    <source>
        <strain evidence="2 5">FDAARGOS_923</strain>
    </source>
</reference>
<feature type="transmembrane region" description="Helical" evidence="1">
    <location>
        <begin position="93"/>
        <end position="122"/>
    </location>
</feature>
<dbReference type="AlphaFoldDB" id="A0A1Y0YR93"/>
<feature type="transmembrane region" description="Helical" evidence="1">
    <location>
        <begin position="134"/>
        <end position="151"/>
    </location>
</feature>
<protein>
    <submittedName>
        <fullName evidence="2">Lichenicidin immunity protein</fullName>
    </submittedName>
</protein>
<proteinExistence type="predicted"/>
<dbReference type="Proteomes" id="UP000435910">
    <property type="component" value="Unassembled WGS sequence"/>
</dbReference>
<evidence type="ECO:0000313" key="5">
    <source>
        <dbReference type="Proteomes" id="UP000595038"/>
    </source>
</evidence>